<name>A0ABD3D538_9LAMI</name>
<keyword evidence="4" id="KW-0735">Signal-anchor</keyword>
<protein>
    <recommendedName>
        <fullName evidence="12">Trichome birefringence-like N-terminal domain-containing protein</fullName>
    </recommendedName>
</protein>
<evidence type="ECO:0000313" key="10">
    <source>
        <dbReference type="EMBL" id="KAL3636324.1"/>
    </source>
</evidence>
<evidence type="ECO:0000256" key="7">
    <source>
        <dbReference type="SAM" id="Phobius"/>
    </source>
</evidence>
<keyword evidence="3 7" id="KW-0812">Transmembrane</keyword>
<keyword evidence="5 7" id="KW-1133">Transmembrane helix</keyword>
<dbReference type="InterPro" id="IPR026057">
    <property type="entry name" value="TBL_C"/>
</dbReference>
<dbReference type="AlphaFoldDB" id="A0ABD3D538"/>
<organism evidence="10 11">
    <name type="scientific">Castilleja foliolosa</name>
    <dbReference type="NCBI Taxonomy" id="1961234"/>
    <lineage>
        <taxon>Eukaryota</taxon>
        <taxon>Viridiplantae</taxon>
        <taxon>Streptophyta</taxon>
        <taxon>Embryophyta</taxon>
        <taxon>Tracheophyta</taxon>
        <taxon>Spermatophyta</taxon>
        <taxon>Magnoliopsida</taxon>
        <taxon>eudicotyledons</taxon>
        <taxon>Gunneridae</taxon>
        <taxon>Pentapetalae</taxon>
        <taxon>asterids</taxon>
        <taxon>lamiids</taxon>
        <taxon>Lamiales</taxon>
        <taxon>Orobanchaceae</taxon>
        <taxon>Pedicularideae</taxon>
        <taxon>Castillejinae</taxon>
        <taxon>Castilleja</taxon>
    </lineage>
</organism>
<evidence type="ECO:0000256" key="2">
    <source>
        <dbReference type="ARBA" id="ARBA00007727"/>
    </source>
</evidence>
<evidence type="ECO:0000256" key="4">
    <source>
        <dbReference type="ARBA" id="ARBA00022968"/>
    </source>
</evidence>
<feature type="domain" description="Trichome birefringence-like C-terminal" evidence="8">
    <location>
        <begin position="123"/>
        <end position="416"/>
    </location>
</feature>
<evidence type="ECO:0000256" key="1">
    <source>
        <dbReference type="ARBA" id="ARBA00004167"/>
    </source>
</evidence>
<evidence type="ECO:0000259" key="8">
    <source>
        <dbReference type="Pfam" id="PF13839"/>
    </source>
</evidence>
<dbReference type="Pfam" id="PF13839">
    <property type="entry name" value="PC-Esterase"/>
    <property type="match status" value="1"/>
</dbReference>
<evidence type="ECO:0000256" key="6">
    <source>
        <dbReference type="ARBA" id="ARBA00023136"/>
    </source>
</evidence>
<evidence type="ECO:0000259" key="9">
    <source>
        <dbReference type="Pfam" id="PF14416"/>
    </source>
</evidence>
<proteinExistence type="inferred from homology"/>
<dbReference type="PANTHER" id="PTHR32285:SF57">
    <property type="entry name" value="XYLOGLUCAN O-ACETYLTRANSFERASE 1"/>
    <property type="match status" value="1"/>
</dbReference>
<comment type="subcellular location">
    <subcellularLocation>
        <location evidence="1">Membrane</location>
        <topology evidence="1">Single-pass membrane protein</topology>
    </subcellularLocation>
</comment>
<gene>
    <name evidence="10" type="ORF">CASFOL_020871</name>
</gene>
<accession>A0ABD3D538</accession>
<dbReference type="GO" id="GO:0016020">
    <property type="term" value="C:membrane"/>
    <property type="evidence" value="ECO:0007669"/>
    <property type="project" value="UniProtKB-SubCell"/>
</dbReference>
<dbReference type="Pfam" id="PF14416">
    <property type="entry name" value="PMR5N"/>
    <property type="match status" value="1"/>
</dbReference>
<feature type="transmembrane region" description="Helical" evidence="7">
    <location>
        <begin position="20"/>
        <end position="36"/>
    </location>
</feature>
<evidence type="ECO:0008006" key="12">
    <source>
        <dbReference type="Google" id="ProtNLM"/>
    </source>
</evidence>
<keyword evidence="6 7" id="KW-0472">Membrane</keyword>
<comment type="similarity">
    <text evidence="2">Belongs to the PC-esterase family. TBL subfamily.</text>
</comment>
<keyword evidence="11" id="KW-1185">Reference proteome</keyword>
<dbReference type="EMBL" id="JAVIJP010000027">
    <property type="protein sequence ID" value="KAL3636324.1"/>
    <property type="molecule type" value="Genomic_DNA"/>
</dbReference>
<reference evidence="11" key="1">
    <citation type="journal article" date="2024" name="IScience">
        <title>Strigolactones Initiate the Formation of Haustorium-like Structures in Castilleja.</title>
        <authorList>
            <person name="Buerger M."/>
            <person name="Peterson D."/>
            <person name="Chory J."/>
        </authorList>
    </citation>
    <scope>NUCLEOTIDE SEQUENCE [LARGE SCALE GENOMIC DNA]</scope>
</reference>
<sequence length="430" mass="49753">MRSIKEQTPNYSLLRKLLSYFLYSILLIVILIHFYFSSDHSIIFSNRIISPNSSSSPKIAKEKNYVVQASCDYSNGEWIPNNLGPLYNGTTCETIKETQNCMAHGRPNKDYLHWKWKPKTCELPRFKPKTFLKLLKNKHVAFVGDSLARNQLESLLCMLATVSKPNLYYTNGADNKFRKWHFGGPHNVNVSIYWSPFLVSGVEKKDEHDFNTVYVDVVDEKWTKDLEDIDMLVLSVGTWYLYSAVYYTNTDNNSLLGCHFRENCTEIGFYDVYGKALKTAFKTVIEKSYTHPVSVFFTTYQPHHFEGAWDKFGACPKTMPYKESEHRLEGMDEEMRKIGVESVREAKLRGDKEFGNNVRFEVLDVTKMALLRPDGHPGPYKEPYPFANGFADRVQNDCLHWCMPGPVDTWNEILLDVIRNWASENKGDKL</sequence>
<evidence type="ECO:0000256" key="5">
    <source>
        <dbReference type="ARBA" id="ARBA00022989"/>
    </source>
</evidence>
<dbReference type="InterPro" id="IPR025846">
    <property type="entry name" value="TBL_N"/>
</dbReference>
<dbReference type="Proteomes" id="UP001632038">
    <property type="component" value="Unassembled WGS sequence"/>
</dbReference>
<dbReference type="PANTHER" id="PTHR32285">
    <property type="entry name" value="PROTEIN TRICHOME BIREFRINGENCE-LIKE 9-RELATED"/>
    <property type="match status" value="1"/>
</dbReference>
<dbReference type="InterPro" id="IPR029962">
    <property type="entry name" value="TBL"/>
</dbReference>
<feature type="domain" description="Trichome birefringence-like N-terminal" evidence="9">
    <location>
        <begin position="70"/>
        <end position="122"/>
    </location>
</feature>
<evidence type="ECO:0000313" key="11">
    <source>
        <dbReference type="Proteomes" id="UP001632038"/>
    </source>
</evidence>
<evidence type="ECO:0000256" key="3">
    <source>
        <dbReference type="ARBA" id="ARBA00022692"/>
    </source>
</evidence>
<comment type="caution">
    <text evidence="10">The sequence shown here is derived from an EMBL/GenBank/DDBJ whole genome shotgun (WGS) entry which is preliminary data.</text>
</comment>